<evidence type="ECO:0000256" key="1">
    <source>
        <dbReference type="SAM" id="MobiDB-lite"/>
    </source>
</evidence>
<dbReference type="InterPro" id="IPR011009">
    <property type="entry name" value="Kinase-like_dom_sf"/>
</dbReference>
<dbReference type="PANTHER" id="PTHR38248">
    <property type="entry name" value="FUNK1 6"/>
    <property type="match status" value="1"/>
</dbReference>
<feature type="region of interest" description="Disordered" evidence="1">
    <location>
        <begin position="298"/>
        <end position="325"/>
    </location>
</feature>
<keyword evidence="4" id="KW-1185">Reference proteome</keyword>
<feature type="region of interest" description="Disordered" evidence="1">
    <location>
        <begin position="338"/>
        <end position="360"/>
    </location>
</feature>
<dbReference type="InterPro" id="IPR040976">
    <property type="entry name" value="Pkinase_fungal"/>
</dbReference>
<name>A0A8H6IA42_9AGAR</name>
<dbReference type="InterPro" id="IPR000719">
    <property type="entry name" value="Prot_kinase_dom"/>
</dbReference>
<dbReference type="Gene3D" id="1.10.510.10">
    <property type="entry name" value="Transferase(Phosphotransferase) domain 1"/>
    <property type="match status" value="1"/>
</dbReference>
<dbReference type="Pfam" id="PF17667">
    <property type="entry name" value="Pkinase_fungal"/>
    <property type="match status" value="1"/>
</dbReference>
<dbReference type="Proteomes" id="UP000521943">
    <property type="component" value="Unassembled WGS sequence"/>
</dbReference>
<protein>
    <recommendedName>
        <fullName evidence="2">Protein kinase domain-containing protein</fullName>
    </recommendedName>
</protein>
<dbReference type="AlphaFoldDB" id="A0A8H6IA42"/>
<feature type="compositionally biased region" description="Acidic residues" evidence="1">
    <location>
        <begin position="346"/>
        <end position="360"/>
    </location>
</feature>
<sequence length="360" mass="41131">MGIFLMTLNGGETRAFRPRNAQHESFHNRIKSRVVLKNYGGFLNMFTSRHQVVAAFRDAILGHQNLFGKGILHRDVGMHNILLGAPGAKPGCRGIIIDLDMAVWFLKIMPSPCQDYRTGAQRYQPVDMLQNMLELSKMQSKNPVLQTALDDLESFFFVLLDILLMYELPRVPFQGAETTSRMFMKGLDGKELVAVIATKNTLLERRLDDVSGWWGDMCDVLLMEYQSLLKKIVKEKENIRWDKSISAEEKYDRLKELGSIEGSKPYYLEVTKAFDKALAAIEAEEDCGRDDDTFFDRHSSPCPPERQAAVPLPRRNGNLKRPFRAIHPDVTNVKRTIKNVRSVQPIDDERENENEPGEED</sequence>
<dbReference type="GO" id="GO:0005524">
    <property type="term" value="F:ATP binding"/>
    <property type="evidence" value="ECO:0007669"/>
    <property type="project" value="InterPro"/>
</dbReference>
<reference evidence="3 4" key="1">
    <citation type="submission" date="2020-07" db="EMBL/GenBank/DDBJ databases">
        <title>Comparative genomics of pyrophilous fungi reveals a link between fire events and developmental genes.</title>
        <authorList>
            <consortium name="DOE Joint Genome Institute"/>
            <person name="Steindorff A.S."/>
            <person name="Carver A."/>
            <person name="Calhoun S."/>
            <person name="Stillman K."/>
            <person name="Liu H."/>
            <person name="Lipzen A."/>
            <person name="Pangilinan J."/>
            <person name="Labutti K."/>
            <person name="Bruns T.D."/>
            <person name="Grigoriev I.V."/>
        </authorList>
    </citation>
    <scope>NUCLEOTIDE SEQUENCE [LARGE SCALE GENOMIC DNA]</scope>
    <source>
        <strain evidence="3 4">CBS 144469</strain>
    </source>
</reference>
<dbReference type="PANTHER" id="PTHR38248:SF2">
    <property type="entry name" value="FUNK1 11"/>
    <property type="match status" value="1"/>
</dbReference>
<dbReference type="EMBL" id="JACGCI010000011">
    <property type="protein sequence ID" value="KAF6760679.1"/>
    <property type="molecule type" value="Genomic_DNA"/>
</dbReference>
<organism evidence="3 4">
    <name type="scientific">Ephemerocybe angulata</name>
    <dbReference type="NCBI Taxonomy" id="980116"/>
    <lineage>
        <taxon>Eukaryota</taxon>
        <taxon>Fungi</taxon>
        <taxon>Dikarya</taxon>
        <taxon>Basidiomycota</taxon>
        <taxon>Agaricomycotina</taxon>
        <taxon>Agaricomycetes</taxon>
        <taxon>Agaricomycetidae</taxon>
        <taxon>Agaricales</taxon>
        <taxon>Agaricineae</taxon>
        <taxon>Psathyrellaceae</taxon>
        <taxon>Ephemerocybe</taxon>
    </lineage>
</organism>
<comment type="caution">
    <text evidence="3">The sequence shown here is derived from an EMBL/GenBank/DDBJ whole genome shotgun (WGS) entry which is preliminary data.</text>
</comment>
<gene>
    <name evidence="3" type="ORF">DFP72DRAFT_1091861</name>
</gene>
<dbReference type="PROSITE" id="PS50011">
    <property type="entry name" value="PROTEIN_KINASE_DOM"/>
    <property type="match status" value="1"/>
</dbReference>
<evidence type="ECO:0000313" key="4">
    <source>
        <dbReference type="Proteomes" id="UP000521943"/>
    </source>
</evidence>
<dbReference type="OrthoDB" id="5584477at2759"/>
<evidence type="ECO:0000313" key="3">
    <source>
        <dbReference type="EMBL" id="KAF6760679.1"/>
    </source>
</evidence>
<feature type="domain" description="Protein kinase" evidence="2">
    <location>
        <begin position="1"/>
        <end position="254"/>
    </location>
</feature>
<dbReference type="GO" id="GO:0004672">
    <property type="term" value="F:protein kinase activity"/>
    <property type="evidence" value="ECO:0007669"/>
    <property type="project" value="InterPro"/>
</dbReference>
<evidence type="ECO:0000259" key="2">
    <source>
        <dbReference type="PROSITE" id="PS50011"/>
    </source>
</evidence>
<accession>A0A8H6IA42</accession>
<proteinExistence type="predicted"/>
<dbReference type="SUPFAM" id="SSF56112">
    <property type="entry name" value="Protein kinase-like (PK-like)"/>
    <property type="match status" value="1"/>
</dbReference>